<keyword evidence="6" id="KW-0832">Ubl conjugation</keyword>
<sequence>MPNSRRQSAAETQPSSSSNPQTAASHQPTLTAARLESSIIRKFHSLVTHTSATNASTPPRNSISRAAVSSQPKISPTHNVNQLIGNGLSACPEATTSSQNKTQSSTLPKKQHKNTAGLGLPSSNSGSVPTKRNLTTSDLPSSTNHKKNKPAVEVESKNEKNTSISADLLRCHQCRAEVPIENAIMCSNEDIARSNNRRRRSEPNQNSSTHIISSNLNAKTPSSQLGPCRVSFCGRCLLGRYGEDLKKLRPEVKIPYKWDCPVCQDYCNCSICRKKKGLPPTGKLAKAAIEAGCTSVRELLAVNPNAQGPEILNQEANRRGKDKEQPPSAPSLPKAKSDASNKKLLKLKNSESSTPKSKKPINQLVTKKSDYKKKMTSQDPKHLEAVKKLKKQPQVEKSKAEKSGQSSSKQAPLPSKQPATSVVNGNKSSEQSTVEVHKAPARRAPHVVQAPTLYSCFPTGILGSGQILKRLHVREFVCRFKNLIPGLGGTEMKNSQTETHRAQKIIDSMDDIVNFWIDDEGGMRAIMNGLTRLIESDSTHADQSTERSSPLLKSTESAAILAQLKRESKSATTPAPYQQHSVPCWLTAINLLKEEGLESLFEKDIENPYISSFDGSASMEHSNDERLQRLKFSPVKKLAIISELIDIALRGQTLSEDLIQGVEREKQAKADILKERVKLNKQWSETKAKKLSLMPSKKSLLVTSDSGQLEKPSKALLERETARVQALVEWEADMSQAELAHKNEIRMSSVEQYKAESSNRLRFQSLGKDPRNNSYYILSSTPGRLYPSDPIELAYAWSYNLIIHGSEPTNSNIKGKKKSNAQKKEQGDAAPTPHDFVMATKNDDKQDAQIDMLEGGQRPANDQWIRISDPKEIRQLASWIEYEAKLVDFKNSTSRPSSSGTNSKKTPNSTFQQTTTTQAQIRTDVNDSAHPLDGGSNDHCFKSMQNLVDQINRFSEFLELKINERVQLDQHDRRGLKSRNNS</sequence>
<evidence type="ECO:0000256" key="6">
    <source>
        <dbReference type="ARBA" id="ARBA00022843"/>
    </source>
</evidence>
<keyword evidence="8" id="KW-0804">Transcription</keyword>
<dbReference type="InterPro" id="IPR018866">
    <property type="entry name" value="Znf-4CXXC_R1"/>
</dbReference>
<keyword evidence="13" id="KW-1185">Reference proteome</keyword>
<feature type="domain" description="Zinc-finger" evidence="11">
    <location>
        <begin position="170"/>
        <end position="300"/>
    </location>
</feature>
<dbReference type="OrthoDB" id="298344at2759"/>
<feature type="compositionally biased region" description="Polar residues" evidence="10">
    <location>
        <begin position="209"/>
        <end position="221"/>
    </location>
</feature>
<keyword evidence="7" id="KW-0805">Transcription regulation</keyword>
<feature type="region of interest" description="Disordered" evidence="10">
    <location>
        <begin position="1"/>
        <end position="30"/>
    </location>
</feature>
<feature type="compositionally biased region" description="Polar residues" evidence="10">
    <location>
        <begin position="50"/>
        <end position="84"/>
    </location>
</feature>
<evidence type="ECO:0000256" key="2">
    <source>
        <dbReference type="ARBA" id="ARBA00004496"/>
    </source>
</evidence>
<gene>
    <name evidence="12" type="ORF">PCANC_10882</name>
</gene>
<evidence type="ECO:0000256" key="1">
    <source>
        <dbReference type="ARBA" id="ARBA00004123"/>
    </source>
</evidence>
<evidence type="ECO:0000256" key="8">
    <source>
        <dbReference type="ARBA" id="ARBA00023163"/>
    </source>
</evidence>
<feature type="compositionally biased region" description="Low complexity" evidence="10">
    <location>
        <begin position="891"/>
        <end position="923"/>
    </location>
</feature>
<feature type="region of interest" description="Disordered" evidence="10">
    <location>
        <begin position="194"/>
        <end position="221"/>
    </location>
</feature>
<accession>A0A2N5SWS2</accession>
<dbReference type="PANTHER" id="PTHR31169">
    <property type="entry name" value="OS05G0300700 PROTEIN"/>
    <property type="match status" value="1"/>
</dbReference>
<dbReference type="Pfam" id="PF10497">
    <property type="entry name" value="zf-4CXXC_R1"/>
    <property type="match status" value="1"/>
</dbReference>
<dbReference type="AlphaFoldDB" id="A0A2N5SWS2"/>
<proteinExistence type="predicted"/>
<dbReference type="PANTHER" id="PTHR31169:SF8">
    <property type="entry name" value="ZINC-FINGER DOMAIN OF MONOAMINE-OXIDASE A REPRESSOR R1 PROTEIN"/>
    <property type="match status" value="1"/>
</dbReference>
<dbReference type="InterPro" id="IPR040221">
    <property type="entry name" value="CDCA7/CDA7L"/>
</dbReference>
<dbReference type="Proteomes" id="UP000235388">
    <property type="component" value="Unassembled WGS sequence"/>
</dbReference>
<keyword evidence="9" id="KW-0539">Nucleus</keyword>
<keyword evidence="5" id="KW-0597">Phosphoprotein</keyword>
<evidence type="ECO:0000256" key="4">
    <source>
        <dbReference type="ARBA" id="ARBA00022499"/>
    </source>
</evidence>
<dbReference type="EMBL" id="PGCJ01000845">
    <property type="protein sequence ID" value="PLW17685.1"/>
    <property type="molecule type" value="Genomic_DNA"/>
</dbReference>
<keyword evidence="3" id="KW-0963">Cytoplasm</keyword>
<feature type="region of interest" description="Disordered" evidence="10">
    <location>
        <begin position="808"/>
        <end position="836"/>
    </location>
</feature>
<evidence type="ECO:0000256" key="10">
    <source>
        <dbReference type="SAM" id="MobiDB-lite"/>
    </source>
</evidence>
<evidence type="ECO:0000313" key="12">
    <source>
        <dbReference type="EMBL" id="PLW17685.1"/>
    </source>
</evidence>
<organism evidence="12 13">
    <name type="scientific">Puccinia coronata f. sp. avenae</name>
    <dbReference type="NCBI Taxonomy" id="200324"/>
    <lineage>
        <taxon>Eukaryota</taxon>
        <taxon>Fungi</taxon>
        <taxon>Dikarya</taxon>
        <taxon>Basidiomycota</taxon>
        <taxon>Pucciniomycotina</taxon>
        <taxon>Pucciniomycetes</taxon>
        <taxon>Pucciniales</taxon>
        <taxon>Pucciniaceae</taxon>
        <taxon>Puccinia</taxon>
    </lineage>
</organism>
<keyword evidence="4" id="KW-1017">Isopeptide bond</keyword>
<feature type="compositionally biased region" description="Basic and acidic residues" evidence="10">
    <location>
        <begin position="379"/>
        <end position="402"/>
    </location>
</feature>
<comment type="subcellular location">
    <subcellularLocation>
        <location evidence="2">Cytoplasm</location>
    </subcellularLocation>
    <subcellularLocation>
        <location evidence="1">Nucleus</location>
    </subcellularLocation>
</comment>
<evidence type="ECO:0000256" key="3">
    <source>
        <dbReference type="ARBA" id="ARBA00022490"/>
    </source>
</evidence>
<evidence type="ECO:0000256" key="5">
    <source>
        <dbReference type="ARBA" id="ARBA00022553"/>
    </source>
</evidence>
<feature type="region of interest" description="Disordered" evidence="10">
    <location>
        <begin position="891"/>
        <end position="937"/>
    </location>
</feature>
<dbReference type="STRING" id="200324.A0A2N5SWS2"/>
<evidence type="ECO:0000313" key="13">
    <source>
        <dbReference type="Proteomes" id="UP000235388"/>
    </source>
</evidence>
<evidence type="ECO:0000256" key="9">
    <source>
        <dbReference type="ARBA" id="ARBA00023242"/>
    </source>
</evidence>
<dbReference type="GO" id="GO:0005737">
    <property type="term" value="C:cytoplasm"/>
    <property type="evidence" value="ECO:0007669"/>
    <property type="project" value="UniProtKB-SubCell"/>
</dbReference>
<feature type="region of interest" description="Disordered" evidence="10">
    <location>
        <begin position="50"/>
        <end position="159"/>
    </location>
</feature>
<dbReference type="GO" id="GO:0006355">
    <property type="term" value="P:regulation of DNA-templated transcription"/>
    <property type="evidence" value="ECO:0007669"/>
    <property type="project" value="InterPro"/>
</dbReference>
<evidence type="ECO:0000256" key="7">
    <source>
        <dbReference type="ARBA" id="ARBA00023015"/>
    </source>
</evidence>
<reference evidence="12 13" key="1">
    <citation type="submission" date="2017-11" db="EMBL/GenBank/DDBJ databases">
        <title>De novo assembly and phasing of dikaryotic genomes from two isolates of Puccinia coronata f. sp. avenae, the causal agent of oat crown rust.</title>
        <authorList>
            <person name="Miller M.E."/>
            <person name="Zhang Y."/>
            <person name="Omidvar V."/>
            <person name="Sperschneider J."/>
            <person name="Schwessinger B."/>
            <person name="Raley C."/>
            <person name="Palmer J.M."/>
            <person name="Garnica D."/>
            <person name="Upadhyaya N."/>
            <person name="Rathjen J."/>
            <person name="Taylor J.M."/>
            <person name="Park R.F."/>
            <person name="Dodds P.N."/>
            <person name="Hirsch C.D."/>
            <person name="Kianian S.F."/>
            <person name="Figueroa M."/>
        </authorList>
    </citation>
    <scope>NUCLEOTIDE SEQUENCE [LARGE SCALE GENOMIC DNA]</scope>
    <source>
        <strain evidence="12">12NC29</strain>
    </source>
</reference>
<feature type="compositionally biased region" description="Polar residues" evidence="10">
    <location>
        <begin position="417"/>
        <end position="434"/>
    </location>
</feature>
<feature type="compositionally biased region" description="Basic and acidic residues" evidence="10">
    <location>
        <begin position="316"/>
        <end position="325"/>
    </location>
</feature>
<feature type="compositionally biased region" description="Basic and acidic residues" evidence="10">
    <location>
        <begin position="150"/>
        <end position="159"/>
    </location>
</feature>
<name>A0A2N5SWS2_9BASI</name>
<feature type="compositionally biased region" description="Polar residues" evidence="10">
    <location>
        <begin position="121"/>
        <end position="143"/>
    </location>
</feature>
<feature type="compositionally biased region" description="Low complexity" evidence="10">
    <location>
        <begin position="95"/>
        <end position="106"/>
    </location>
</feature>
<evidence type="ECO:0000259" key="11">
    <source>
        <dbReference type="Pfam" id="PF10497"/>
    </source>
</evidence>
<feature type="region of interest" description="Disordered" evidence="10">
    <location>
        <begin position="305"/>
        <end position="440"/>
    </location>
</feature>
<protein>
    <recommendedName>
        <fullName evidence="11">Zinc-finger domain-containing protein</fullName>
    </recommendedName>
</protein>
<dbReference type="GO" id="GO:0005634">
    <property type="term" value="C:nucleus"/>
    <property type="evidence" value="ECO:0007669"/>
    <property type="project" value="UniProtKB-SubCell"/>
</dbReference>
<comment type="caution">
    <text evidence="12">The sequence shown here is derived from an EMBL/GenBank/DDBJ whole genome shotgun (WGS) entry which is preliminary data.</text>
</comment>